<name>A0A103XV26_CYNCS</name>
<evidence type="ECO:0000259" key="26">
    <source>
        <dbReference type="PROSITE" id="PS50011"/>
    </source>
</evidence>
<dbReference type="Pfam" id="PF03924">
    <property type="entry name" value="CHASE"/>
    <property type="match status" value="1"/>
</dbReference>
<dbReference type="SMART" id="SM00388">
    <property type="entry name" value="HisKA"/>
    <property type="match status" value="1"/>
</dbReference>
<evidence type="ECO:0000256" key="17">
    <source>
        <dbReference type="ARBA" id="ARBA00023157"/>
    </source>
</evidence>
<dbReference type="SMART" id="SM00220">
    <property type="entry name" value="S_TKc"/>
    <property type="match status" value="1"/>
</dbReference>
<dbReference type="SUPFAM" id="SSF47384">
    <property type="entry name" value="Homodimeric domain of signal transducing histidine kinase"/>
    <property type="match status" value="1"/>
</dbReference>
<dbReference type="PANTHER" id="PTHR47986:SF14">
    <property type="entry name" value="LEUCINE-RICH REPEAT PROTEIN, PLANT-TYPE-RELATED"/>
    <property type="match status" value="1"/>
</dbReference>
<dbReference type="SUPFAM" id="SSF56112">
    <property type="entry name" value="Protein kinase-like (PK-like)"/>
    <property type="match status" value="1"/>
</dbReference>
<dbReference type="FunFam" id="3.30.450.350:FF:000001">
    <property type="entry name" value="Histidine kinase 4"/>
    <property type="match status" value="1"/>
</dbReference>
<dbReference type="InterPro" id="IPR042240">
    <property type="entry name" value="CHASE_sf"/>
</dbReference>
<keyword evidence="10" id="KW-0732">Signal</keyword>
<dbReference type="InterPro" id="IPR052422">
    <property type="entry name" value="Auxin_Ser/Thr_Kinase"/>
</dbReference>
<dbReference type="InterPro" id="IPR001789">
    <property type="entry name" value="Sig_transdc_resp-reg_receiver"/>
</dbReference>
<feature type="region of interest" description="Disordered" evidence="24">
    <location>
        <begin position="1"/>
        <end position="31"/>
    </location>
</feature>
<dbReference type="GO" id="GO:0051707">
    <property type="term" value="P:response to other organism"/>
    <property type="evidence" value="ECO:0007669"/>
    <property type="project" value="UniProtKB-ARBA"/>
</dbReference>
<dbReference type="Pfam" id="PF00512">
    <property type="entry name" value="HisKA"/>
    <property type="match status" value="1"/>
</dbReference>
<evidence type="ECO:0000259" key="27">
    <source>
        <dbReference type="PROSITE" id="PS50109"/>
    </source>
</evidence>
<reference evidence="30 31" key="1">
    <citation type="journal article" date="2016" name="Sci. Rep.">
        <title>The genome sequence of the outbreeding globe artichoke constructed de novo incorporating a phase-aware low-pass sequencing strategy of F1 progeny.</title>
        <authorList>
            <person name="Scaglione D."/>
            <person name="Reyes-Chin-Wo S."/>
            <person name="Acquadro A."/>
            <person name="Froenicke L."/>
            <person name="Portis E."/>
            <person name="Beitel C."/>
            <person name="Tirone M."/>
            <person name="Mauro R."/>
            <person name="Lo Monaco A."/>
            <person name="Mauromicale G."/>
            <person name="Faccioli P."/>
            <person name="Cattivelli L."/>
            <person name="Rieseberg L."/>
            <person name="Michelmore R."/>
            <person name="Lanteri S."/>
        </authorList>
    </citation>
    <scope>NUCLEOTIDE SEQUENCE [LARGE SCALE GENOMIC DNA]</scope>
    <source>
        <strain evidence="30">2C</strain>
    </source>
</reference>
<dbReference type="PROSITE" id="PS50839">
    <property type="entry name" value="CHASE"/>
    <property type="match status" value="1"/>
</dbReference>
<dbReference type="Gramene" id="KVH97445">
    <property type="protein sequence ID" value="KVH97445"/>
    <property type="gene ID" value="Ccrd_000423"/>
</dbReference>
<dbReference type="InterPro" id="IPR000719">
    <property type="entry name" value="Prot_kinase_dom"/>
</dbReference>
<keyword evidence="16 25" id="KW-0472">Membrane</keyword>
<dbReference type="PROSITE" id="PS00107">
    <property type="entry name" value="PROTEIN_KINASE_ATP"/>
    <property type="match status" value="1"/>
</dbReference>
<dbReference type="InterPro" id="IPR013210">
    <property type="entry name" value="LRR_N_plant-typ"/>
</dbReference>
<evidence type="ECO:0000256" key="25">
    <source>
        <dbReference type="SAM" id="Phobius"/>
    </source>
</evidence>
<evidence type="ECO:0000259" key="28">
    <source>
        <dbReference type="PROSITE" id="PS50110"/>
    </source>
</evidence>
<protein>
    <recommendedName>
        <fullName evidence="4">non-specific serine/threonine protein kinase</fullName>
        <ecNumber evidence="4">2.7.11.1</ecNumber>
    </recommendedName>
</protein>
<dbReference type="InterPro" id="IPR005467">
    <property type="entry name" value="His_kinase_dom"/>
</dbReference>
<dbReference type="FunFam" id="3.80.10.10:FF:000190">
    <property type="entry name" value="Receptor-like kinase TMK4"/>
    <property type="match status" value="1"/>
</dbReference>
<evidence type="ECO:0000313" key="31">
    <source>
        <dbReference type="Proteomes" id="UP000243975"/>
    </source>
</evidence>
<dbReference type="PRINTS" id="PR00344">
    <property type="entry name" value="BCTRLSENSOR"/>
</dbReference>
<keyword evidence="17" id="KW-1015">Disulfide bond</keyword>
<dbReference type="Gene3D" id="3.30.450.350">
    <property type="entry name" value="CHASE domain"/>
    <property type="match status" value="1"/>
</dbReference>
<dbReference type="CDD" id="cd14066">
    <property type="entry name" value="STKc_IRAK"/>
    <property type="match status" value="1"/>
</dbReference>
<dbReference type="GO" id="GO:0000155">
    <property type="term" value="F:phosphorelay sensor kinase activity"/>
    <property type="evidence" value="ECO:0007669"/>
    <property type="project" value="InterPro"/>
</dbReference>
<keyword evidence="5" id="KW-0723">Serine/threonine-protein kinase</keyword>
<keyword evidence="9 25" id="KW-0812">Transmembrane</keyword>
<evidence type="ECO:0000256" key="18">
    <source>
        <dbReference type="ARBA" id="ARBA00023170"/>
    </source>
</evidence>
<evidence type="ECO:0000256" key="2">
    <source>
        <dbReference type="ARBA" id="ARBA00004167"/>
    </source>
</evidence>
<evidence type="ECO:0000256" key="3">
    <source>
        <dbReference type="ARBA" id="ARBA00008684"/>
    </source>
</evidence>
<dbReference type="Gene3D" id="1.10.510.10">
    <property type="entry name" value="Transferase(Phosphotransferase) domain 1"/>
    <property type="match status" value="1"/>
</dbReference>
<feature type="domain" description="Histidine kinase" evidence="27">
    <location>
        <begin position="276"/>
        <end position="519"/>
    </location>
</feature>
<gene>
    <name evidence="30" type="ORF">Ccrd_000423</name>
</gene>
<proteinExistence type="inferred from homology"/>
<keyword evidence="11" id="KW-0677">Repeat</keyword>
<evidence type="ECO:0000313" key="30">
    <source>
        <dbReference type="EMBL" id="KVH97445.1"/>
    </source>
</evidence>
<dbReference type="Gene3D" id="3.80.10.10">
    <property type="entry name" value="Ribonuclease Inhibitor"/>
    <property type="match status" value="2"/>
</dbReference>
<evidence type="ECO:0000259" key="29">
    <source>
        <dbReference type="PROSITE" id="PS50839"/>
    </source>
</evidence>
<dbReference type="FunFam" id="1.10.510.10:FF:000198">
    <property type="entry name" value="receptor protein kinase TMK1"/>
    <property type="match status" value="1"/>
</dbReference>
<evidence type="ECO:0000256" key="20">
    <source>
        <dbReference type="ARBA" id="ARBA00047899"/>
    </source>
</evidence>
<dbReference type="CDD" id="cd00082">
    <property type="entry name" value="HisKA"/>
    <property type="match status" value="1"/>
</dbReference>
<keyword evidence="15 25" id="KW-1133">Transmembrane helix</keyword>
<keyword evidence="14 23" id="KW-0067">ATP-binding</keyword>
<evidence type="ECO:0000256" key="15">
    <source>
        <dbReference type="ARBA" id="ARBA00022989"/>
    </source>
</evidence>
<evidence type="ECO:0000256" key="13">
    <source>
        <dbReference type="ARBA" id="ARBA00022777"/>
    </source>
</evidence>
<evidence type="ECO:0000256" key="4">
    <source>
        <dbReference type="ARBA" id="ARBA00012513"/>
    </source>
</evidence>
<evidence type="ECO:0000256" key="1">
    <source>
        <dbReference type="ARBA" id="ARBA00004127"/>
    </source>
</evidence>
<accession>A0A103XV26</accession>
<dbReference type="InterPro" id="IPR011006">
    <property type="entry name" value="CheY-like_superfamily"/>
</dbReference>
<comment type="catalytic activity">
    <reaction evidence="21">
        <text>L-seryl-[protein] + ATP = O-phospho-L-seryl-[protein] + ADP + H(+)</text>
        <dbReference type="Rhea" id="RHEA:17989"/>
        <dbReference type="Rhea" id="RHEA-COMP:9863"/>
        <dbReference type="Rhea" id="RHEA-COMP:11604"/>
        <dbReference type="ChEBI" id="CHEBI:15378"/>
        <dbReference type="ChEBI" id="CHEBI:29999"/>
        <dbReference type="ChEBI" id="CHEBI:30616"/>
        <dbReference type="ChEBI" id="CHEBI:83421"/>
        <dbReference type="ChEBI" id="CHEBI:456216"/>
        <dbReference type="EC" id="2.7.11.1"/>
    </reaction>
</comment>
<dbReference type="CDD" id="cd12087">
    <property type="entry name" value="TM_EGFR-like"/>
    <property type="match status" value="1"/>
</dbReference>
<dbReference type="Gene3D" id="6.10.250.1190">
    <property type="match status" value="1"/>
</dbReference>
<keyword evidence="12 23" id="KW-0547">Nucleotide-binding</keyword>
<dbReference type="CDD" id="cd16922">
    <property type="entry name" value="HATPase_EvgS-ArcB-TorS-like"/>
    <property type="match status" value="1"/>
</dbReference>
<dbReference type="GO" id="GO:0012505">
    <property type="term" value="C:endomembrane system"/>
    <property type="evidence" value="ECO:0007669"/>
    <property type="project" value="UniProtKB-SubCell"/>
</dbReference>
<evidence type="ECO:0000256" key="5">
    <source>
        <dbReference type="ARBA" id="ARBA00022527"/>
    </source>
</evidence>
<dbReference type="InterPro" id="IPR056839">
    <property type="entry name" value="Receiver_AHK4/CRE1_1st"/>
</dbReference>
<comment type="caution">
    <text evidence="30">The sequence shown here is derived from an EMBL/GenBank/DDBJ whole genome shotgun (WGS) entry which is preliminary data.</text>
</comment>
<comment type="catalytic activity">
    <reaction evidence="20">
        <text>L-threonyl-[protein] + ATP = O-phospho-L-threonyl-[protein] + ADP + H(+)</text>
        <dbReference type="Rhea" id="RHEA:46608"/>
        <dbReference type="Rhea" id="RHEA-COMP:11060"/>
        <dbReference type="Rhea" id="RHEA-COMP:11605"/>
        <dbReference type="ChEBI" id="CHEBI:15378"/>
        <dbReference type="ChEBI" id="CHEBI:30013"/>
        <dbReference type="ChEBI" id="CHEBI:30616"/>
        <dbReference type="ChEBI" id="CHEBI:61977"/>
        <dbReference type="ChEBI" id="CHEBI:456216"/>
        <dbReference type="EC" id="2.7.11.1"/>
    </reaction>
</comment>
<dbReference type="PROSITE" id="PS50110">
    <property type="entry name" value="RESPONSE_REGULATORY"/>
    <property type="match status" value="1"/>
</dbReference>
<keyword evidence="31" id="KW-1185">Reference proteome</keyword>
<dbReference type="InterPro" id="IPR032675">
    <property type="entry name" value="LRR_dom_sf"/>
</dbReference>
<comment type="similarity">
    <text evidence="3">Belongs to the protein kinase superfamily. Ser/Thr protein kinase family.</text>
</comment>
<dbReference type="InterPro" id="IPR004358">
    <property type="entry name" value="Sig_transdc_His_kin-like_C"/>
</dbReference>
<sequence length="1710" mass="188133">MTFRDMKWHQEGEEQEEQQKVQAREAENRGHQERIEEGLVSMCDQRARMLQDRFRVSVNHVHALAVLVSTFHYYKNPSVIDQETFAEYTARTAFERPLLSGVAYAQRVMNSEREEFEKQHEGIIRTMAKEPSPHRDEYAPVIFAQETVSYLHLLDMMSGEEDRENILRARATGKAVLTSPFKLLGSNHLGVVLTFPVYKSKLPPKVSVRERIEATAGYLGGAFDVESLVENLLGQLAENQEIVVKVYDVTNPSNPLITYGRQTQEGDLSHTRFLATVSHEIRTPMNGILGMLALLLDTELSSTQRDYAQTAQACGRALITLINEVLDRAKIEAGKLELESVPFDLRSILDDVLSLFSEKSRHKGIEFTEHGHIFVQVHHAEHSEADAKSETFMNGISEGRAISRFRTLSGREAADDRNSWDTFKHLVGEDEYPFRAATAEKVDLLVSVEDTGIGIPIHAQELVFMPFMQADSSTSRHYGGTGIGLSISKCLVELMGGRISFVSRPKIGSTFFFTVAFNRNERQPDLLLVEKDTWLSNEDTGNIRLSDHRPIGHTSNSPKMILLATNITSPEFDKAKATGFSDTVIMKPLRASMVAACLQQVLETGNQAKQGRLMAKGSLYLRSVLSGKKILVVDDNRVNRRVAAGALKKFGATVECADSGKTALALLHLPHTFDACFMDIQMPEMDGNANQEPMSETMTIEGSAFTRTGEWHLPILAMTADVIHATFDECRKSGMDGYVSKPFEEETLYQAVAKFFESNPPSDRSFKTTTSKNGEPTVCMWFVTYLVGGAHIDSFSSVQSTSDDTAVMQALKKNLQPLSSLNWSDPNPCNWDRVECSKVNRVTGIQVGNQNLKGTLPQSLNNLTELHVLEFQNNQLTGPLPSLSGLSQLQNLLLANNKFSSIPSDFFNGMSSLQNVYLDYNAFTAWSIPESLKTASNLKTFSATSTNLTGKLPDFFGGDTFPGLITLRLAFNYLEGGLPNSFPGSSIQSLWLNGQKSDSRLNGSIEVLQNMTQLTEVWLHSNLFSGPLPDFSGLNKLQNLSLRENSFTGPVPASLVGLQSLKVVNLTKNMLQGPMPKFDRSVDVDMSEIDSFCLPDPGVNCDARVDILLSVVGSVGYPQGFASNWKGNDPCKSWLGITCSSDGNITVVNFRGMGLTGTISSDLSSIKMLQRLILADNNLTGVIPNELKDLPNLVEIDVSNNQLYGQIPSFKETVKVKTDGNTNIGKDGPSLTPVSPSNGSPDSPGVRHGAGGGRSSSTGVVVGSVIGCLCAILLVGLLIFYVYRAKRKRSGSLPYQNTMVIHPRHSGSDGDGVKITIAGSSANGGSSEANSHTSSGTRDIHVIETGSMVISIQVLKNVTNNFSPDNVLGRGGFGTVYKGELHDGTKIAVKRMESGVMSEKGLDEFKSEITVLTKVRHRHLVALLGYCLDGNERLLVYEYMPQGTLSRFLFNWQNENLKPLEWTKRLIIALDVGRGVEYLHGLAQQSFIHRDLKPSNILLGDDMHAKVADFGLVRLAPDGKASLITRLAGTFGYLAPEYAVTGRLTTKVDVFSFGVILMELITGRRALDETQPDESIHLVQWFRKMHINKDTFRKAIDPALDLDEEALASVGKVAELAGHCCAREPYQRPEMSHVVNVLSSLAELWKPSELDPDEIYGIDLNTTLPQAVKKWQELEGMSGIDDSLVIGSGESTQTSIPSQPSGFGNSFMLR</sequence>
<keyword evidence="18" id="KW-0675">Receptor</keyword>
<comment type="subcellular location">
    <subcellularLocation>
        <location evidence="1">Endomembrane system</location>
        <topology evidence="1">Multi-pass membrane protein</topology>
    </subcellularLocation>
    <subcellularLocation>
        <location evidence="2">Membrane</location>
        <topology evidence="2">Single-pass membrane protein</topology>
    </subcellularLocation>
</comment>
<evidence type="ECO:0000256" key="7">
    <source>
        <dbReference type="ARBA" id="ARBA00022614"/>
    </source>
</evidence>
<dbReference type="Pfam" id="PF08263">
    <property type="entry name" value="LRRNT_2"/>
    <property type="match status" value="2"/>
</dbReference>
<dbReference type="Gene3D" id="3.30.200.20">
    <property type="entry name" value="Phosphorylase Kinase, domain 1"/>
    <property type="match status" value="1"/>
</dbReference>
<feature type="modified residue" description="4-aspartylphosphate" evidence="22">
    <location>
        <position position="679"/>
    </location>
</feature>
<dbReference type="Pfam" id="PF00560">
    <property type="entry name" value="LRR_1"/>
    <property type="match status" value="1"/>
</dbReference>
<dbReference type="SUPFAM" id="SSF55874">
    <property type="entry name" value="ATPase domain of HSP90 chaperone/DNA topoisomerase II/histidine kinase"/>
    <property type="match status" value="1"/>
</dbReference>
<dbReference type="SMART" id="SM00448">
    <property type="entry name" value="REC"/>
    <property type="match status" value="1"/>
</dbReference>
<keyword evidence="6 22" id="KW-0597">Phosphoprotein</keyword>
<dbReference type="PANTHER" id="PTHR47986">
    <property type="entry name" value="OSJNBA0070M12.3 PROTEIN"/>
    <property type="match status" value="1"/>
</dbReference>
<dbReference type="EC" id="2.7.11.1" evidence="4"/>
<evidence type="ECO:0000256" key="9">
    <source>
        <dbReference type="ARBA" id="ARBA00022692"/>
    </source>
</evidence>
<feature type="region of interest" description="Disordered" evidence="24">
    <location>
        <begin position="1690"/>
        <end position="1710"/>
    </location>
</feature>
<evidence type="ECO:0000256" key="11">
    <source>
        <dbReference type="ARBA" id="ARBA00022737"/>
    </source>
</evidence>
<dbReference type="EMBL" id="LEKV01003831">
    <property type="protein sequence ID" value="KVH97445.1"/>
    <property type="molecule type" value="Genomic_DNA"/>
</dbReference>
<dbReference type="InterPro" id="IPR036097">
    <property type="entry name" value="HisK_dim/P_sf"/>
</dbReference>
<evidence type="ECO:0000256" key="10">
    <source>
        <dbReference type="ARBA" id="ARBA00022729"/>
    </source>
</evidence>
<dbReference type="PROSITE" id="PS50011">
    <property type="entry name" value="PROTEIN_KINASE_DOM"/>
    <property type="match status" value="1"/>
</dbReference>
<keyword evidence="7" id="KW-0433">Leucine-rich repeat</keyword>
<dbReference type="Gene3D" id="3.40.50.2300">
    <property type="match status" value="1"/>
</dbReference>
<dbReference type="SUPFAM" id="SSF52172">
    <property type="entry name" value="CheY-like"/>
    <property type="match status" value="1"/>
</dbReference>
<feature type="compositionally biased region" description="Polar residues" evidence="24">
    <location>
        <begin position="1232"/>
        <end position="1241"/>
    </location>
</feature>
<dbReference type="CDD" id="cd17546">
    <property type="entry name" value="REC_hyHK_CKI1_RcsC-like"/>
    <property type="match status" value="1"/>
</dbReference>
<dbReference type="InterPro" id="IPR011009">
    <property type="entry name" value="Kinase-like_dom_sf"/>
</dbReference>
<dbReference type="GO" id="GO:0005524">
    <property type="term" value="F:ATP binding"/>
    <property type="evidence" value="ECO:0007669"/>
    <property type="project" value="UniProtKB-UniRule"/>
</dbReference>
<organism evidence="30 31">
    <name type="scientific">Cynara cardunculus var. scolymus</name>
    <name type="common">Globe artichoke</name>
    <name type="synonym">Cynara scolymus</name>
    <dbReference type="NCBI Taxonomy" id="59895"/>
    <lineage>
        <taxon>Eukaryota</taxon>
        <taxon>Viridiplantae</taxon>
        <taxon>Streptophyta</taxon>
        <taxon>Embryophyta</taxon>
        <taxon>Tracheophyta</taxon>
        <taxon>Spermatophyta</taxon>
        <taxon>Magnoliopsida</taxon>
        <taxon>eudicotyledons</taxon>
        <taxon>Gunneridae</taxon>
        <taxon>Pentapetalae</taxon>
        <taxon>asterids</taxon>
        <taxon>campanulids</taxon>
        <taxon>Asterales</taxon>
        <taxon>Asteraceae</taxon>
        <taxon>Carduoideae</taxon>
        <taxon>Cardueae</taxon>
        <taxon>Carduinae</taxon>
        <taxon>Cynara</taxon>
    </lineage>
</organism>
<dbReference type="SMART" id="SM01079">
    <property type="entry name" value="CHASE"/>
    <property type="match status" value="1"/>
</dbReference>
<dbReference type="FunFam" id="3.80.10.10:FF:000129">
    <property type="entry name" value="Leucine-rich repeat receptor-like kinase"/>
    <property type="match status" value="1"/>
</dbReference>
<dbReference type="Pfam" id="PF00069">
    <property type="entry name" value="Pkinase"/>
    <property type="match status" value="1"/>
</dbReference>
<feature type="binding site" evidence="23">
    <location>
        <position position="1390"/>
    </location>
    <ligand>
        <name>ATP</name>
        <dbReference type="ChEBI" id="CHEBI:30616"/>
    </ligand>
</feature>
<evidence type="ECO:0000256" key="22">
    <source>
        <dbReference type="PROSITE-ProRule" id="PRU00169"/>
    </source>
</evidence>
<dbReference type="Gene3D" id="3.30.565.10">
    <property type="entry name" value="Histidine kinase-like ATPase, C-terminal domain"/>
    <property type="match status" value="1"/>
</dbReference>
<dbReference type="InterPro" id="IPR003591">
    <property type="entry name" value="Leu-rich_rpt_typical-subtyp"/>
</dbReference>
<dbReference type="Pfam" id="PF00072">
    <property type="entry name" value="Response_reg"/>
    <property type="match status" value="1"/>
</dbReference>
<dbReference type="PROSITE" id="PS50109">
    <property type="entry name" value="HIS_KIN"/>
    <property type="match status" value="1"/>
</dbReference>
<evidence type="ECO:0000256" key="8">
    <source>
        <dbReference type="ARBA" id="ARBA00022679"/>
    </source>
</evidence>
<feature type="region of interest" description="Disordered" evidence="24">
    <location>
        <begin position="1218"/>
        <end position="1254"/>
    </location>
</feature>
<evidence type="ECO:0000256" key="23">
    <source>
        <dbReference type="PROSITE-ProRule" id="PRU10141"/>
    </source>
</evidence>
<evidence type="ECO:0000256" key="14">
    <source>
        <dbReference type="ARBA" id="ARBA00022840"/>
    </source>
</evidence>
<dbReference type="InterPro" id="IPR003594">
    <property type="entry name" value="HATPase_dom"/>
</dbReference>
<keyword evidence="19" id="KW-0325">Glycoprotein</keyword>
<keyword evidence="13" id="KW-0418">Kinase</keyword>
<dbReference type="InterPro" id="IPR001611">
    <property type="entry name" value="Leu-rich_rpt"/>
</dbReference>
<dbReference type="InterPro" id="IPR008271">
    <property type="entry name" value="Ser/Thr_kinase_AS"/>
</dbReference>
<evidence type="ECO:0000256" key="6">
    <source>
        <dbReference type="ARBA" id="ARBA00022553"/>
    </source>
</evidence>
<dbReference type="PROSITE" id="PS00108">
    <property type="entry name" value="PROTEIN_KINASE_ST"/>
    <property type="match status" value="1"/>
</dbReference>
<dbReference type="InterPro" id="IPR006189">
    <property type="entry name" value="CHASE_dom"/>
</dbReference>
<feature type="domain" description="Protein kinase" evidence="26">
    <location>
        <begin position="1362"/>
        <end position="1641"/>
    </location>
</feature>
<evidence type="ECO:0000256" key="12">
    <source>
        <dbReference type="ARBA" id="ARBA00022741"/>
    </source>
</evidence>
<feature type="compositionally biased region" description="Polar residues" evidence="24">
    <location>
        <begin position="1690"/>
        <end position="1704"/>
    </location>
</feature>
<feature type="domain" description="CHASE" evidence="29">
    <location>
        <begin position="76"/>
        <end position="260"/>
    </location>
</feature>
<dbReference type="InterPro" id="IPR003661">
    <property type="entry name" value="HisK_dim/P_dom"/>
</dbReference>
<dbReference type="GO" id="GO:0016020">
    <property type="term" value="C:membrane"/>
    <property type="evidence" value="ECO:0007669"/>
    <property type="project" value="UniProtKB-SubCell"/>
</dbReference>
<keyword evidence="8" id="KW-0808">Transferase</keyword>
<dbReference type="Gene3D" id="1.10.287.130">
    <property type="match status" value="1"/>
</dbReference>
<dbReference type="SMART" id="SM00369">
    <property type="entry name" value="LRR_TYP"/>
    <property type="match status" value="3"/>
</dbReference>
<dbReference type="InterPro" id="IPR036890">
    <property type="entry name" value="HATPase_C_sf"/>
</dbReference>
<dbReference type="Pfam" id="PF24896">
    <property type="entry name" value="Receiver_CRE1"/>
    <property type="match status" value="1"/>
</dbReference>
<feature type="domain" description="Response regulatory" evidence="28">
    <location>
        <begin position="629"/>
        <end position="756"/>
    </location>
</feature>
<evidence type="ECO:0000256" key="19">
    <source>
        <dbReference type="ARBA" id="ARBA00023180"/>
    </source>
</evidence>
<evidence type="ECO:0000256" key="16">
    <source>
        <dbReference type="ARBA" id="ARBA00023136"/>
    </source>
</evidence>
<dbReference type="FunFam" id="3.30.200.20:FF:000226">
    <property type="entry name" value="receptor protein kinase TMK1"/>
    <property type="match status" value="1"/>
</dbReference>
<dbReference type="GO" id="GO:0006952">
    <property type="term" value="P:defense response"/>
    <property type="evidence" value="ECO:0007669"/>
    <property type="project" value="UniProtKB-ARBA"/>
</dbReference>
<dbReference type="GO" id="GO:0004674">
    <property type="term" value="F:protein serine/threonine kinase activity"/>
    <property type="evidence" value="ECO:0007669"/>
    <property type="project" value="UniProtKB-KW"/>
</dbReference>
<dbReference type="Pfam" id="PF02518">
    <property type="entry name" value="HATPase_c"/>
    <property type="match status" value="1"/>
</dbReference>
<evidence type="ECO:0000256" key="24">
    <source>
        <dbReference type="SAM" id="MobiDB-lite"/>
    </source>
</evidence>
<evidence type="ECO:0000256" key="21">
    <source>
        <dbReference type="ARBA" id="ARBA00048679"/>
    </source>
</evidence>
<dbReference type="SMART" id="SM00387">
    <property type="entry name" value="HATPase_c"/>
    <property type="match status" value="1"/>
</dbReference>
<dbReference type="SUPFAM" id="SSF52058">
    <property type="entry name" value="L domain-like"/>
    <property type="match status" value="1"/>
</dbReference>
<dbReference type="InterPro" id="IPR017441">
    <property type="entry name" value="Protein_kinase_ATP_BS"/>
</dbReference>
<dbReference type="Proteomes" id="UP000243975">
    <property type="component" value="Unassembled WGS sequence"/>
</dbReference>
<feature type="transmembrane region" description="Helical" evidence="25">
    <location>
        <begin position="1260"/>
        <end position="1283"/>
    </location>
</feature>